<dbReference type="SUPFAM" id="SSF46689">
    <property type="entry name" value="Homeodomain-like"/>
    <property type="match status" value="1"/>
</dbReference>
<keyword evidence="2 4" id="KW-0238">DNA-binding</keyword>
<keyword evidence="3" id="KW-0804">Transcription</keyword>
<dbReference type="GO" id="GO:0000976">
    <property type="term" value="F:transcription cis-regulatory region binding"/>
    <property type="evidence" value="ECO:0007669"/>
    <property type="project" value="TreeGrafter"/>
</dbReference>
<name>A0A0K1ED70_CHOCO</name>
<feature type="DNA-binding region" description="H-T-H motif" evidence="4">
    <location>
        <begin position="36"/>
        <end position="55"/>
    </location>
</feature>
<organism evidence="6 7">
    <name type="scientific">Chondromyces crocatus</name>
    <dbReference type="NCBI Taxonomy" id="52"/>
    <lineage>
        <taxon>Bacteria</taxon>
        <taxon>Pseudomonadati</taxon>
        <taxon>Myxococcota</taxon>
        <taxon>Polyangia</taxon>
        <taxon>Polyangiales</taxon>
        <taxon>Polyangiaceae</taxon>
        <taxon>Chondromyces</taxon>
    </lineage>
</organism>
<proteinExistence type="predicted"/>
<evidence type="ECO:0000256" key="1">
    <source>
        <dbReference type="ARBA" id="ARBA00023015"/>
    </source>
</evidence>
<dbReference type="GO" id="GO:0003700">
    <property type="term" value="F:DNA-binding transcription factor activity"/>
    <property type="evidence" value="ECO:0007669"/>
    <property type="project" value="TreeGrafter"/>
</dbReference>
<keyword evidence="7" id="KW-1185">Reference proteome</keyword>
<dbReference type="RefSeq" id="WP_050431010.1">
    <property type="nucleotide sequence ID" value="NZ_CP012159.1"/>
</dbReference>
<dbReference type="PANTHER" id="PTHR30055">
    <property type="entry name" value="HTH-TYPE TRANSCRIPTIONAL REGULATOR RUTR"/>
    <property type="match status" value="1"/>
</dbReference>
<evidence type="ECO:0000313" key="7">
    <source>
        <dbReference type="Proteomes" id="UP000067626"/>
    </source>
</evidence>
<feature type="domain" description="HTH tetR-type" evidence="5">
    <location>
        <begin position="13"/>
        <end position="73"/>
    </location>
</feature>
<dbReference type="Gene3D" id="1.10.357.10">
    <property type="entry name" value="Tetracycline Repressor, domain 2"/>
    <property type="match status" value="1"/>
</dbReference>
<accession>A0A0K1ED70</accession>
<reference evidence="6 7" key="1">
    <citation type="submission" date="2015-07" db="EMBL/GenBank/DDBJ databases">
        <title>Genome analysis of myxobacterium Chondromyces crocatus Cm c5 reveals a high potential for natural compound synthesis and the genetic basis for the loss of fruiting body formation.</title>
        <authorList>
            <person name="Zaburannyi N."/>
            <person name="Bunk B."/>
            <person name="Maier J."/>
            <person name="Overmann J."/>
            <person name="Mueller R."/>
        </authorList>
    </citation>
    <scope>NUCLEOTIDE SEQUENCE [LARGE SCALE GENOMIC DNA]</scope>
    <source>
        <strain evidence="6 7">Cm c5</strain>
    </source>
</reference>
<dbReference type="KEGG" id="ccro:CMC5_029720"/>
<dbReference type="STRING" id="52.CMC5_029720"/>
<dbReference type="PRINTS" id="PR00455">
    <property type="entry name" value="HTHTETR"/>
</dbReference>
<dbReference type="PROSITE" id="PS50977">
    <property type="entry name" value="HTH_TETR_2"/>
    <property type="match status" value="1"/>
</dbReference>
<evidence type="ECO:0000256" key="3">
    <source>
        <dbReference type="ARBA" id="ARBA00023163"/>
    </source>
</evidence>
<dbReference type="OrthoDB" id="5431414at2"/>
<dbReference type="InterPro" id="IPR050109">
    <property type="entry name" value="HTH-type_TetR-like_transc_reg"/>
</dbReference>
<evidence type="ECO:0000313" key="6">
    <source>
        <dbReference type="EMBL" id="AKT38826.1"/>
    </source>
</evidence>
<gene>
    <name evidence="6" type="ORF">CMC5_029720</name>
</gene>
<dbReference type="PANTHER" id="PTHR30055:SF146">
    <property type="entry name" value="HTH-TYPE TRANSCRIPTIONAL DUAL REGULATOR CECR"/>
    <property type="match status" value="1"/>
</dbReference>
<dbReference type="EMBL" id="CP012159">
    <property type="protein sequence ID" value="AKT38826.1"/>
    <property type="molecule type" value="Genomic_DNA"/>
</dbReference>
<evidence type="ECO:0000259" key="5">
    <source>
        <dbReference type="PROSITE" id="PS50977"/>
    </source>
</evidence>
<evidence type="ECO:0000256" key="2">
    <source>
        <dbReference type="ARBA" id="ARBA00023125"/>
    </source>
</evidence>
<dbReference type="InterPro" id="IPR001647">
    <property type="entry name" value="HTH_TetR"/>
</dbReference>
<sequence>MTRDARSKPSTAEPRQRQLLEAALGVFIRYGFRKTSMDEVARAAQVSRQGLYLHFATKEELFRATLQHAFETALEEALGRLGDESAPLHERLTGAFDAWIGRYVGVFGADAADLNEASKALGGASVSDHEKSLLDAVAKVLRASGLVAAYRPAGITARQLAETLNATGIGLKHRVATRAEFVEGMRIAARAVCLSLERS</sequence>
<dbReference type="AlphaFoldDB" id="A0A0K1ED70"/>
<dbReference type="Proteomes" id="UP000067626">
    <property type="component" value="Chromosome"/>
</dbReference>
<dbReference type="Gene3D" id="1.10.10.60">
    <property type="entry name" value="Homeodomain-like"/>
    <property type="match status" value="1"/>
</dbReference>
<dbReference type="InterPro" id="IPR009057">
    <property type="entry name" value="Homeodomain-like_sf"/>
</dbReference>
<dbReference type="Pfam" id="PF00440">
    <property type="entry name" value="TetR_N"/>
    <property type="match status" value="1"/>
</dbReference>
<keyword evidence="1" id="KW-0805">Transcription regulation</keyword>
<protein>
    <recommendedName>
        <fullName evidence="5">HTH tetR-type domain-containing protein</fullName>
    </recommendedName>
</protein>
<evidence type="ECO:0000256" key="4">
    <source>
        <dbReference type="PROSITE-ProRule" id="PRU00335"/>
    </source>
</evidence>
<dbReference type="FunFam" id="1.10.10.60:FF:000141">
    <property type="entry name" value="TetR family transcriptional regulator"/>
    <property type="match status" value="1"/>
</dbReference>
<dbReference type="PATRIC" id="fig|52.7.peg.3271"/>